<dbReference type="SMART" id="SM00355">
    <property type="entry name" value="ZnF_C2H2"/>
    <property type="match status" value="10"/>
</dbReference>
<dbReference type="GO" id="GO:0045087">
    <property type="term" value="P:innate immune response"/>
    <property type="evidence" value="ECO:0007669"/>
    <property type="project" value="UniProtKB-KW"/>
</dbReference>
<evidence type="ECO:0000256" key="4">
    <source>
        <dbReference type="SAM" id="MobiDB-lite"/>
    </source>
</evidence>
<evidence type="ECO:0000313" key="6">
    <source>
        <dbReference type="EnsemblMetazoa" id="PPA25961.1"/>
    </source>
</evidence>
<dbReference type="InterPro" id="IPR013087">
    <property type="entry name" value="Znf_C2H2_type"/>
</dbReference>
<dbReference type="PROSITE" id="PS50157">
    <property type="entry name" value="ZINC_FINGER_C2H2_2"/>
    <property type="match status" value="10"/>
</dbReference>
<feature type="region of interest" description="Disordered" evidence="4">
    <location>
        <begin position="3290"/>
        <end position="3320"/>
    </location>
</feature>
<sequence length="3477" mass="389604">MSSQDRQLDQIEHWRNESRLRSHSDPIGHLLMNSLELMQSAIANGVQSPSLPLKKKALSMECATALAQDPSMCRLTMSSPEKDPVDEIEIWRKKAISLSQSDKLGNLLMNSYELVQSVVTTGPTATGLPMKIQALSMECEIAMGEDTIKREQRSVHYGMQLSICALLNKMVERNKDGNKERILDQQSNTIRDEVPSDPGERLNDFECSHCKKQFKYKYSLIVHARNHSGDRPFKCHVCVKSFTKSDRLRRHLRNVHRSFERPRDKPHYSRAVHRRNKTVNAAETAANLQICEVEPFAESKNVDEIDYFEALDKTFSDFLNCSNFSYGKTDSIADEGMDLSDEIHELDGDDDDLLDVESLESNDEDEDVQQNGEETAMVDISATNIGSPSHECVKCKKICKNAGALANHIRSHSGPTKCATCNKTFTIKRNLTRHLRDVHGLKPFKCLVCNEAFVTGPELSQHKKDVHNIKCIGVRRAESVLKAYVDSPSMLVHTQNNKTSFTDENTRGETGNEIEEKKELIEETKCEPIGIGDLRKLGIEALKCSYCDRTYQYPCHLKLHLQLHTGEARLFARSDKLGHLLVSSLELMQSVMVSGSRAQTLPLKIEALTMEFSSALAEDPNRENDSRALQYGMSLSMCALLESLVKKYNGKTTKPVQIQAVEERKEDSPYELDTAEDSMENVESDRGNSSTDEWSESSESENLSSSVMQLDRAETEREKYSGSIISDAMNSFQCPDCDRICKNSSQLKIHMTIHTGEKHHPCNKECESTFASKSYLDDHLRRMHEAKPFECESCKETFQMKRQLKHHMNTKHEINTCPHCGKHEYNRSKLIVHIRTHTDQLELFKDCSGADKQCGHPLGKDATSNLGYDLDMKTENKWIIIIGRSGADSNCEIHIGPNEQFLCGSRGNGSQTLAGGTVIAKRESFEKDSADIQREKYTIESANGVDPVYDALKLYAKAETIVSLKDDSEESKGAQGIKLPECDSNPFTFVGNKEDAPKDATIPNKYHCSSATYKTIFLNQESTDVGAVYCSKRGWRKEDHTFIKKHEKEQVFCSTGPKPLAIFDKCGTELCYIYDNMDDPKTLKKTDENPPMTDTLGVELDRTSVAGKWILTMAWKGMESECKFSIGDAEIKCNKNIGEKQDVLGATFENIKKDESRGIKYEKYEITPKKASDPIIDALNLYEKEKHKLKFQNLESDAIEFFKGCTMGTFDLKGSKEPTKEVNKYTCKGRLNQVYLDAKNMFETAIGDTIIYCTARGWRDEARELLEPFSAPIQNVRCYSNDPPNPLPVFNDCSDTKLCFNYLTTSSKLDKIGARPKNQGDNPLGVELDTSNKDEWVATLVWKGLETECHFAIGNAKFECNNDSSQPYLGAIFKKKESGSDRDIKYEKYTITPNAAGEPIVDALRLYEKATHKLKLSGNGKSWESDEITLFEGCETTATDSTIHLAKAAVKTDNKYSCSGRFNHVFLNNIGYFKGKAVPQETAVYCSKKGWREDTGARTVIQQYNKENVYCYTNEPYNRLPIFEKCDGKIKCFIFDENDETMLVSTGSIPAPAPNAQNGDIKLGVQLDMSNDKQWVLTMAWKEMKTDCKFTIGTVTFDCAKKQDEKQPMNGVIITKTKEGQDLAVQYEEYTITAKNAVDDPVVDALELYKKLEHKLELSGGGKTRTSEGIEFFKACSVEKAKAPFSQKAQEATTDQHNRFECKSHALLNVIFLNGVRQKDVSTVYCSEGGWRKDDGSFLTKFASEQPYEQPYCYSVNDKSDIPMFEDCDKHVCYAFDHVQTQYEIKTPSALVKIEKSSDVKYPLGIDLDITNDEKWTLIISYEDYEDVQFQIDTLPAIPIKGKKVNDEITLTDFANEGCARGYYGFEFGKPTVPTRNHNIFSCPSGTAEHTAIFLNDKMLEGSVLYCSKKGWRDANRKVIKAFEVDEVAFCSTLCQDAAMTIVETLDKTGKKVEPKKDSDKFDYKCLEGKASIRVNGIFYDNVKCELNKWSGDGAIIKLEYNENKKLASYQFEAKCFGAFMFLSGNCDKPEQKQTGCQQPKLVADEQLECDEGFALTYGGKIYEKLQMVKGFWKDQNGNDVGKADEDMFPQCLSKCKPEYVKRLKGDLSDDADYTWDEVTNTGTLKCKDETNILIADLEGSEKSYFSDWTCDAKAEWKIKTGTETKDLKQIVDPKKFVVNAHCFKACDNTKVAKGCDPKETECQEFKYEGHELSCGEHEVMFIVDPIMMNPVEQEKTPLVCSAEGWKVKGETPLKYDHKLNKDVKISVQCVEKCAERFRTDDVDTKVYEKNVMTCAGTKMISYAFPPAAPAKETLYDLKCEKEKGWTANGKTVIDFHTSYKFTAKCVDSCTDAWLVADCAPGVRAECETANLASDRITCANKGHVLHYRASPDLATTTALEYEAIRCSKTAFENDSKDGKNKISLTRVDPDTKIAVECISKCDKQFVIEDKADGLVPTTEAGKPNTLTKSDAALKCTGSLHYTTLKFDGNQEIFYTNKEFTCNPIEGWSASDLNGGTLLHSVQSLYSAKVGCYDVCKNRYTIAAAQPGDIPPIYSDSTKTISCGDEHTMSFEDKDLVRETLECNDKGYQQKSNGAFILSFDHKEATKTFEIHCFSNCKKDLVKIVSANHVIQASITCNLENLIDEKLLKCLPEELLQIETDSNTVPTRVFSHATCKPDEGWLGKVAKAGNLDIEDRKFVDFAENVRLQASCRKVCSNFNNVVDECEDPEKNDEKSCQETLLGPDATDRTSSTYQLKCTSEHYRLFMKYGEAEEYEETGPSKCTPKGWTNEKDEIIKTMNFMDPDVAIEQKLHYKCKHKCHRDFIKDSCVTEGKNPDEVTCSKVNYDPVSRKMHCNHPSEVLVFEYAAASKESFSSTVVNASCSDQGWKMEDGTGTEIFAMTAENFHISARCEQMCHPALLTHTDPAKKGTLKYELDGILTCTEKYEKLIFADNDWHTDLKCSAKGWTDATFDHVNEATDNGAKPIGEILFEPNKPRTFTAECIPSACINKQAERCKQAALEGRADECTQPDFETRKYYVACTDPMKIINKNDVSLTYGLLRCVANPTGDGDVWMPWSDQQHKASGSPVQEAGSLETFTCVADKCAKCEFEPKLKFDCGGSDPNCISVDFHKGSASFCSKYQCKSPGYRIGDTPSTYKYYQNIQTIEEKTEIACRHPGPPAQFDAPDKKSRVNTGIACVQRIPCVDFAPLNTTCAELAVSCDEEGLKQNLTEASKVNAPAIQCTEDKQLYYSETGSAPWTKFESLKCEDNGQWVALDKRNGEATKTIIGGKNKKEKKENDEAKKTRVVCTESDPAGPKPTTTTPKPGICSFCTLPPKKECDGCSTDAITTKEVNGTCTATTTNGHFVNEKKETVESLKCKDEKTGVYVWRDGKGNEVKSLAVVGENAIIAGANLGMIAGIVISVLCIIGGVAGLVVFMHIRKKKEAARLETLKSKGLETKNDSIIDQIEVDDPKTIRL</sequence>
<evidence type="ECO:0000256" key="1">
    <source>
        <dbReference type="ARBA" id="ARBA00022723"/>
    </source>
</evidence>
<keyword evidence="1" id="KW-0479">Metal-binding</keyword>
<dbReference type="PANTHER" id="PTHR31463:SF1">
    <property type="entry name" value="MACROPHAGE-EXPRESSED GENE 1 PROTEIN"/>
    <property type="match status" value="1"/>
</dbReference>
<protein>
    <submittedName>
        <fullName evidence="6">Zinc finger protein</fullName>
    </submittedName>
</protein>
<dbReference type="GO" id="GO:0005634">
    <property type="term" value="C:nucleus"/>
    <property type="evidence" value="ECO:0007669"/>
    <property type="project" value="UniProtKB-ARBA"/>
</dbReference>
<dbReference type="FunFam" id="3.30.160.60:FF:000446">
    <property type="entry name" value="Zinc finger protein"/>
    <property type="match status" value="1"/>
</dbReference>
<dbReference type="GO" id="GO:0008270">
    <property type="term" value="F:zinc ion binding"/>
    <property type="evidence" value="ECO:0007669"/>
    <property type="project" value="UniProtKB-KW"/>
</dbReference>
<evidence type="ECO:0000256" key="3">
    <source>
        <dbReference type="ARBA" id="ARBA00022833"/>
    </source>
</evidence>
<dbReference type="InterPro" id="IPR039707">
    <property type="entry name" value="MPEG1"/>
</dbReference>
<dbReference type="GO" id="GO:0000122">
    <property type="term" value="P:negative regulation of transcription by RNA polymerase II"/>
    <property type="evidence" value="ECO:0007669"/>
    <property type="project" value="UniProtKB-ARBA"/>
</dbReference>
<dbReference type="Proteomes" id="UP000005239">
    <property type="component" value="Unassembled WGS sequence"/>
</dbReference>
<dbReference type="PROSITE" id="PS00028">
    <property type="entry name" value="ZINC_FINGER_C2H2_1"/>
    <property type="match status" value="9"/>
</dbReference>
<keyword evidence="5" id="KW-0812">Transmembrane</keyword>
<keyword evidence="7" id="KW-1185">Reference proteome</keyword>
<dbReference type="EnsemblMetazoa" id="PPA25961.1">
    <property type="protein sequence ID" value="PPA25961.1"/>
    <property type="gene ID" value="WBGene00115515"/>
</dbReference>
<keyword evidence="5" id="KW-0472">Membrane</keyword>
<dbReference type="SUPFAM" id="SSF57667">
    <property type="entry name" value="beta-beta-alpha zinc fingers"/>
    <property type="match status" value="5"/>
</dbReference>
<feature type="region of interest" description="Disordered" evidence="4">
    <location>
        <begin position="659"/>
        <end position="715"/>
    </location>
</feature>
<keyword evidence="3" id="KW-0862">Zinc</keyword>
<accession>A0A8R1UIF5</accession>
<dbReference type="PANTHER" id="PTHR31463">
    <property type="entry name" value="MACROPHAGE-EXPRESSED GENE 1 PROTEIN"/>
    <property type="match status" value="1"/>
</dbReference>
<reference evidence="6" key="2">
    <citation type="submission" date="2022-06" db="UniProtKB">
        <authorList>
            <consortium name="EnsemblMetazoa"/>
        </authorList>
    </citation>
    <scope>IDENTIFICATION</scope>
    <source>
        <strain evidence="6">PS312</strain>
    </source>
</reference>
<evidence type="ECO:0000256" key="2">
    <source>
        <dbReference type="ARBA" id="ARBA00022771"/>
    </source>
</evidence>
<dbReference type="Pfam" id="PF00096">
    <property type="entry name" value="zf-C2H2"/>
    <property type="match status" value="4"/>
</dbReference>
<feature type="transmembrane region" description="Helical" evidence="5">
    <location>
        <begin position="3413"/>
        <end position="3437"/>
    </location>
</feature>
<feature type="compositionally biased region" description="Basic and acidic residues" evidence="4">
    <location>
        <begin position="3294"/>
        <end position="3303"/>
    </location>
</feature>
<feature type="compositionally biased region" description="Acidic residues" evidence="4">
    <location>
        <begin position="669"/>
        <end position="682"/>
    </location>
</feature>
<accession>A0A2A6BH91</accession>
<keyword evidence="2" id="KW-0863">Zinc-finger</keyword>
<reference evidence="7" key="1">
    <citation type="journal article" date="2008" name="Nat. Genet.">
        <title>The Pristionchus pacificus genome provides a unique perspective on nematode lifestyle and parasitism.</title>
        <authorList>
            <person name="Dieterich C."/>
            <person name="Clifton S.W."/>
            <person name="Schuster L.N."/>
            <person name="Chinwalla A."/>
            <person name="Delehaunty K."/>
            <person name="Dinkelacker I."/>
            <person name="Fulton L."/>
            <person name="Fulton R."/>
            <person name="Godfrey J."/>
            <person name="Minx P."/>
            <person name="Mitreva M."/>
            <person name="Roeseler W."/>
            <person name="Tian H."/>
            <person name="Witte H."/>
            <person name="Yang S.P."/>
            <person name="Wilson R.K."/>
            <person name="Sommer R.J."/>
        </authorList>
    </citation>
    <scope>NUCLEOTIDE SEQUENCE [LARGE SCALE GENOMIC DNA]</scope>
    <source>
        <strain evidence="7">PS312</strain>
    </source>
</reference>
<proteinExistence type="predicted"/>
<name>A0A2A6BH91_PRIPA</name>
<dbReference type="InterPro" id="IPR036236">
    <property type="entry name" value="Znf_C2H2_sf"/>
</dbReference>
<evidence type="ECO:0000256" key="5">
    <source>
        <dbReference type="SAM" id="Phobius"/>
    </source>
</evidence>
<organism evidence="6 7">
    <name type="scientific">Pristionchus pacificus</name>
    <name type="common">Parasitic nematode worm</name>
    <dbReference type="NCBI Taxonomy" id="54126"/>
    <lineage>
        <taxon>Eukaryota</taxon>
        <taxon>Metazoa</taxon>
        <taxon>Ecdysozoa</taxon>
        <taxon>Nematoda</taxon>
        <taxon>Chromadorea</taxon>
        <taxon>Rhabditida</taxon>
        <taxon>Rhabditina</taxon>
        <taxon>Diplogasteromorpha</taxon>
        <taxon>Diplogasteroidea</taxon>
        <taxon>Neodiplogasteridae</taxon>
        <taxon>Pristionchus</taxon>
    </lineage>
</organism>
<dbReference type="Gene3D" id="3.30.160.60">
    <property type="entry name" value="Classic Zinc Finger"/>
    <property type="match status" value="6"/>
</dbReference>
<gene>
    <name evidence="6" type="primary">WBGene00115515</name>
</gene>
<evidence type="ECO:0000313" key="7">
    <source>
        <dbReference type="Proteomes" id="UP000005239"/>
    </source>
</evidence>
<keyword evidence="5" id="KW-1133">Transmembrane helix</keyword>
<dbReference type="GO" id="GO:0016020">
    <property type="term" value="C:membrane"/>
    <property type="evidence" value="ECO:0007669"/>
    <property type="project" value="UniProtKB-SubCell"/>
</dbReference>